<accession>A0A0M8PRW5</accession>
<dbReference type="AlphaFoldDB" id="A0A0M8PRW5"/>
<dbReference type="EMBL" id="AZYO01000007">
    <property type="protein sequence ID" value="KOS57308.1"/>
    <property type="molecule type" value="Genomic_DNA"/>
</dbReference>
<protein>
    <submittedName>
        <fullName evidence="2">Uncharacterized protein</fullName>
    </submittedName>
</protein>
<gene>
    <name evidence="2" type="ORF">Z051_05545</name>
</gene>
<organism evidence="2 3">
    <name type="scientific">Rhodococcus rhodochrous KG-21</name>
    <dbReference type="NCBI Taxonomy" id="1441923"/>
    <lineage>
        <taxon>Bacteria</taxon>
        <taxon>Bacillati</taxon>
        <taxon>Actinomycetota</taxon>
        <taxon>Actinomycetes</taxon>
        <taxon>Mycobacteriales</taxon>
        <taxon>Nocardiaceae</taxon>
        <taxon>Rhodococcus</taxon>
    </lineage>
</organism>
<feature type="region of interest" description="Disordered" evidence="1">
    <location>
        <begin position="1"/>
        <end position="21"/>
    </location>
</feature>
<feature type="region of interest" description="Disordered" evidence="1">
    <location>
        <begin position="54"/>
        <end position="77"/>
    </location>
</feature>
<reference evidence="2 3" key="1">
    <citation type="journal article" date="2015" name="Genome Announc.">
        <title>Draft Genome Sequence of Rhodococcus rhodochrous Strain KG-21, a Soil Isolate from Oil Fields of Krishna-Godavari Basin, India.</title>
        <authorList>
            <person name="Dawar C."/>
            <person name="Aggarwal R.K."/>
        </authorList>
    </citation>
    <scope>NUCLEOTIDE SEQUENCE [LARGE SCALE GENOMIC DNA]</scope>
    <source>
        <strain evidence="2 3">KG-21</strain>
    </source>
</reference>
<name>A0A0M8PRW5_RHORH</name>
<comment type="caution">
    <text evidence="2">The sequence shown here is derived from an EMBL/GenBank/DDBJ whole genome shotgun (WGS) entry which is preliminary data.</text>
</comment>
<sequence length="77" mass="8227">MRTVRRPKGPDSARIAPGPAVTGVAQRVPLAATAPADRDDEPVRLHLLAVLGDDANRALDQGRTATDEPDDPRLLPR</sequence>
<dbReference type="Proteomes" id="UP000037712">
    <property type="component" value="Unassembled WGS sequence"/>
</dbReference>
<proteinExistence type="predicted"/>
<evidence type="ECO:0000313" key="2">
    <source>
        <dbReference type="EMBL" id="KOS57308.1"/>
    </source>
</evidence>
<evidence type="ECO:0000256" key="1">
    <source>
        <dbReference type="SAM" id="MobiDB-lite"/>
    </source>
</evidence>
<evidence type="ECO:0000313" key="3">
    <source>
        <dbReference type="Proteomes" id="UP000037712"/>
    </source>
</evidence>
<reference evidence="3" key="2">
    <citation type="submission" date="2015-01" db="EMBL/GenBank/DDBJ databases">
        <title>Draft genome sequence of potential hydrocarbon metabolising strain of Rhodococcus rhodochrous.</title>
        <authorList>
            <person name="Aggarwal R.K."/>
            <person name="Dawar C."/>
        </authorList>
    </citation>
    <scope>NUCLEOTIDE SEQUENCE [LARGE SCALE GENOMIC DNA]</scope>
    <source>
        <strain evidence="3">KG-21</strain>
    </source>
</reference>